<reference evidence="3 4" key="1">
    <citation type="submission" date="2022-06" db="EMBL/GenBank/DDBJ databases">
        <title>Roseomonas CN29.</title>
        <authorList>
            <person name="Cheng Y."/>
            <person name="He X."/>
        </authorList>
    </citation>
    <scope>NUCLEOTIDE SEQUENCE [LARGE SCALE GENOMIC DNA]</scope>
    <source>
        <strain evidence="3 4">CN29</strain>
    </source>
</reference>
<evidence type="ECO:0000313" key="3">
    <source>
        <dbReference type="EMBL" id="MCR0982386.1"/>
    </source>
</evidence>
<dbReference type="PANTHER" id="PTHR42928">
    <property type="entry name" value="TRICARBOXYLATE-BINDING PROTEIN"/>
    <property type="match status" value="1"/>
</dbReference>
<comment type="caution">
    <text evidence="3">The sequence shown here is derived from an EMBL/GenBank/DDBJ whole genome shotgun (WGS) entry which is preliminary data.</text>
</comment>
<evidence type="ECO:0000313" key="4">
    <source>
        <dbReference type="Proteomes" id="UP001524642"/>
    </source>
</evidence>
<dbReference type="InterPro" id="IPR042100">
    <property type="entry name" value="Bug_dom1"/>
</dbReference>
<dbReference type="EMBL" id="JANJOU010000007">
    <property type="protein sequence ID" value="MCR0982386.1"/>
    <property type="molecule type" value="Genomic_DNA"/>
</dbReference>
<protein>
    <submittedName>
        <fullName evidence="3">Tripartite tricarboxylate transporter substrate binding protein</fullName>
    </submittedName>
</protein>
<proteinExistence type="inferred from homology"/>
<gene>
    <name evidence="3" type="ORF">NRP21_10030</name>
</gene>
<evidence type="ECO:0000256" key="1">
    <source>
        <dbReference type="ARBA" id="ARBA00006987"/>
    </source>
</evidence>
<sequence length="328" mass="34071">MQRRTLLQAALGGAALSPLAAPAVRAQGSGAGFDHVIRLIIPNAPGGTSDILARLMAPEMTKALGQNVVVENRAGAGGNIGAELVAKSPPDAHTVLLMDLTTLATNPALFPRLGFKNTELAPVSMLIYAPYILGVANNLNIRTAQELAAYAKANPGKLNAANAGTGTSTHLTLVQLEDAFGTPMTHVPYRGGAPALLAVSTGEASITAQGATQSQTFALSGQMRAVAVTGPERMASLPDVPTFKELNWPAAEAGTWQGMMVQANSPPALIAKLHESAREALRAPPVAAKLRELGATQRTDGPQQLAAWLASSTETYTKLIRDHSIQAD</sequence>
<dbReference type="Proteomes" id="UP001524642">
    <property type="component" value="Unassembled WGS sequence"/>
</dbReference>
<dbReference type="CDD" id="cd07012">
    <property type="entry name" value="PBP2_Bug_TTT"/>
    <property type="match status" value="1"/>
</dbReference>
<dbReference type="Pfam" id="PF03401">
    <property type="entry name" value="TctC"/>
    <property type="match status" value="1"/>
</dbReference>
<evidence type="ECO:0000256" key="2">
    <source>
        <dbReference type="SAM" id="SignalP"/>
    </source>
</evidence>
<dbReference type="Gene3D" id="3.40.190.150">
    <property type="entry name" value="Bordetella uptake gene, domain 1"/>
    <property type="match status" value="1"/>
</dbReference>
<dbReference type="InterPro" id="IPR005064">
    <property type="entry name" value="BUG"/>
</dbReference>
<name>A0ABT1X2Q6_9PROT</name>
<accession>A0ABT1X2Q6</accession>
<organism evidence="3 4">
    <name type="scientific">Roseomonas populi</name>
    <dbReference type="NCBI Taxonomy" id="3121582"/>
    <lineage>
        <taxon>Bacteria</taxon>
        <taxon>Pseudomonadati</taxon>
        <taxon>Pseudomonadota</taxon>
        <taxon>Alphaproteobacteria</taxon>
        <taxon>Acetobacterales</taxon>
        <taxon>Roseomonadaceae</taxon>
        <taxon>Roseomonas</taxon>
    </lineage>
</organism>
<dbReference type="SUPFAM" id="SSF53850">
    <property type="entry name" value="Periplasmic binding protein-like II"/>
    <property type="match status" value="1"/>
</dbReference>
<dbReference type="PANTHER" id="PTHR42928:SF5">
    <property type="entry name" value="BLR1237 PROTEIN"/>
    <property type="match status" value="1"/>
</dbReference>
<dbReference type="RefSeq" id="WP_257716057.1">
    <property type="nucleotide sequence ID" value="NZ_JANJOU010000007.1"/>
</dbReference>
<keyword evidence="2" id="KW-0732">Signal</keyword>
<dbReference type="PIRSF" id="PIRSF017082">
    <property type="entry name" value="YflP"/>
    <property type="match status" value="1"/>
</dbReference>
<comment type="similarity">
    <text evidence="1">Belongs to the UPF0065 (bug) family.</text>
</comment>
<dbReference type="Gene3D" id="3.40.190.10">
    <property type="entry name" value="Periplasmic binding protein-like II"/>
    <property type="match status" value="1"/>
</dbReference>
<feature type="chain" id="PRO_5045840247" evidence="2">
    <location>
        <begin position="21"/>
        <end position="328"/>
    </location>
</feature>
<feature type="signal peptide" evidence="2">
    <location>
        <begin position="1"/>
        <end position="20"/>
    </location>
</feature>
<keyword evidence="4" id="KW-1185">Reference proteome</keyword>